<feature type="domain" description="Flagellar hook-associated protein 2 N-terminal" evidence="6">
    <location>
        <begin position="15"/>
        <end position="110"/>
    </location>
</feature>
<dbReference type="Pfam" id="PF02465">
    <property type="entry name" value="FliD_N"/>
    <property type="match status" value="1"/>
</dbReference>
<reference evidence="8 9" key="1">
    <citation type="journal article" date="2009" name="Appl. Environ. Microbiol.">
        <title>Three genomes from the phylum Acidobacteria provide insight into the lifestyles of these microorganisms in soils.</title>
        <authorList>
            <person name="Ward N.L."/>
            <person name="Challacombe J.F."/>
            <person name="Janssen P.H."/>
            <person name="Henrissat B."/>
            <person name="Coutinho P.M."/>
            <person name="Wu M."/>
            <person name="Xie G."/>
            <person name="Haft D.H."/>
            <person name="Sait M."/>
            <person name="Badger J."/>
            <person name="Barabote R.D."/>
            <person name="Bradley B."/>
            <person name="Brettin T.S."/>
            <person name="Brinkac L.M."/>
            <person name="Bruce D."/>
            <person name="Creasy T."/>
            <person name="Daugherty S.C."/>
            <person name="Davidsen T.M."/>
            <person name="DeBoy R.T."/>
            <person name="Detter J.C."/>
            <person name="Dodson R.J."/>
            <person name="Durkin A.S."/>
            <person name="Ganapathy A."/>
            <person name="Gwinn-Giglio M."/>
            <person name="Han C.S."/>
            <person name="Khouri H."/>
            <person name="Kiss H."/>
            <person name="Kothari S.P."/>
            <person name="Madupu R."/>
            <person name="Nelson K.E."/>
            <person name="Nelson W.C."/>
            <person name="Paulsen I."/>
            <person name="Penn K."/>
            <person name="Ren Q."/>
            <person name="Rosovitz M.J."/>
            <person name="Selengut J.D."/>
            <person name="Shrivastava S."/>
            <person name="Sullivan S.A."/>
            <person name="Tapia R."/>
            <person name="Thompson L.S."/>
            <person name="Watkins K.L."/>
            <person name="Yang Q."/>
            <person name="Yu C."/>
            <person name="Zafar N."/>
            <person name="Zhou L."/>
            <person name="Kuske C.R."/>
        </authorList>
    </citation>
    <scope>NUCLEOTIDE SEQUENCE [LARGE SCALE GENOMIC DNA]</scope>
    <source>
        <strain evidence="8 9">Ellin345</strain>
    </source>
</reference>
<dbReference type="OrthoDB" id="105942at2"/>
<proteinExistence type="inferred from homology"/>
<keyword evidence="8" id="KW-0969">Cilium</keyword>
<dbReference type="Pfam" id="PF07195">
    <property type="entry name" value="FliD_C"/>
    <property type="match status" value="1"/>
</dbReference>
<dbReference type="GO" id="GO:0005576">
    <property type="term" value="C:extracellular region"/>
    <property type="evidence" value="ECO:0007669"/>
    <property type="project" value="UniProtKB-SubCell"/>
</dbReference>
<accession>Q1IMG3</accession>
<evidence type="ECO:0000256" key="4">
    <source>
        <dbReference type="ARBA" id="ARBA00023143"/>
    </source>
</evidence>
<evidence type="ECO:0000256" key="5">
    <source>
        <dbReference type="RuleBase" id="RU362066"/>
    </source>
</evidence>
<comment type="function">
    <text evidence="5">Required for morphogenesis and for the elongation of the flagellar filament by facilitating polymerization of the flagellin monomers at the tip of growing filament. Forms a capping structure, which prevents flagellin subunits (transported through the central channel of the flagellum) from leaking out without polymerization at the distal end.</text>
</comment>
<evidence type="ECO:0000256" key="2">
    <source>
        <dbReference type="ARBA" id="ARBA00011255"/>
    </source>
</evidence>
<dbReference type="RefSeq" id="WP_011523738.1">
    <property type="nucleotide sequence ID" value="NC_008009.1"/>
</dbReference>
<name>Q1IMG3_KORVE</name>
<dbReference type="HOGENOM" id="CLU_015182_6_1_0"/>
<dbReference type="STRING" id="204669.Acid345_2936"/>
<keyword evidence="8" id="KW-0282">Flagellum</keyword>
<keyword evidence="3 5" id="KW-0175">Coiled coil</keyword>
<dbReference type="GO" id="GO:0071973">
    <property type="term" value="P:bacterial-type flagellum-dependent cell motility"/>
    <property type="evidence" value="ECO:0007669"/>
    <property type="project" value="TreeGrafter"/>
</dbReference>
<evidence type="ECO:0000256" key="1">
    <source>
        <dbReference type="ARBA" id="ARBA00009764"/>
    </source>
</evidence>
<comment type="similarity">
    <text evidence="1 5">Belongs to the FliD family.</text>
</comment>
<keyword evidence="4 5" id="KW-0975">Bacterial flagellum</keyword>
<dbReference type="Proteomes" id="UP000002432">
    <property type="component" value="Chromosome"/>
</dbReference>
<comment type="subunit">
    <text evidence="2 5">Homopentamer.</text>
</comment>
<gene>
    <name evidence="8" type="ordered locus">Acid345_2936</name>
</gene>
<dbReference type="EnsemblBacteria" id="ABF41937">
    <property type="protein sequence ID" value="ABF41937"/>
    <property type="gene ID" value="Acid345_2936"/>
</dbReference>
<evidence type="ECO:0000256" key="3">
    <source>
        <dbReference type="ARBA" id="ARBA00023054"/>
    </source>
</evidence>
<feature type="coiled-coil region" evidence="5">
    <location>
        <begin position="383"/>
        <end position="410"/>
    </location>
</feature>
<comment type="subcellular location">
    <subcellularLocation>
        <location evidence="5">Secreted</location>
    </subcellularLocation>
    <subcellularLocation>
        <location evidence="5">Bacterial flagellum</location>
    </subcellularLocation>
</comment>
<keyword evidence="8" id="KW-0966">Cell projection</keyword>
<sequence length="446" mass="46498">MTITLDTTSLYSGKGFDVQSMVNQILNAQRTQEDQWKSQQTLVQNQTSALTAIQSEIGTFYTASTNLTDFNGVLGAKIASSSDTGALVATADSYATTGKHVLAVEQLATTGSAYSTAIASGDSLDSGCFDLTVGSTTKTVTLGDDNSTLSDVADAINKLGMGVTAAVQTDAAGSRLTIVSNTSGSAGALSISGGTSQLSFNVTKGQNAIVDVDGVPYESASNTVDGAISGVTLNLATANPDKQVTLSVSQDATQVAQAIGDWVDSYNALVKSVNTQFSYNSTTNRAGALSGDSSLRLLQDSLLHLAPFSMDGNGDYGTLRSIGIDMEDDGTLSVDSTTLNDALANHFSNLTSFFQGENSFGTTLSSAAQMLESPTVGPISLDLQTLRQTNQDLTNEISDFETRLASQQQTLLLQYSQINAALQELPSLQNQISQMLDSTSISSTSK</sequence>
<dbReference type="EMBL" id="CP000360">
    <property type="protein sequence ID" value="ABF41937.1"/>
    <property type="molecule type" value="Genomic_DNA"/>
</dbReference>
<dbReference type="InterPro" id="IPR010809">
    <property type="entry name" value="FliD_C"/>
</dbReference>
<dbReference type="InterPro" id="IPR040026">
    <property type="entry name" value="FliD"/>
</dbReference>
<keyword evidence="5" id="KW-0964">Secreted</keyword>
<dbReference type="InterPro" id="IPR003481">
    <property type="entry name" value="FliD_N"/>
</dbReference>
<dbReference type="AlphaFoldDB" id="Q1IMG3"/>
<dbReference type="eggNOG" id="COG1345">
    <property type="taxonomic scope" value="Bacteria"/>
</dbReference>
<protein>
    <recommendedName>
        <fullName evidence="5">Flagellar hook-associated protein 2</fullName>
        <shortName evidence="5">HAP2</shortName>
    </recommendedName>
    <alternativeName>
        <fullName evidence="5">Flagellar cap protein</fullName>
    </alternativeName>
</protein>
<evidence type="ECO:0000259" key="7">
    <source>
        <dbReference type="Pfam" id="PF07195"/>
    </source>
</evidence>
<evidence type="ECO:0000313" key="8">
    <source>
        <dbReference type="EMBL" id="ABF41937.1"/>
    </source>
</evidence>
<dbReference type="PANTHER" id="PTHR30288">
    <property type="entry name" value="FLAGELLAR CAP/ASSEMBLY PROTEIN FLID"/>
    <property type="match status" value="1"/>
</dbReference>
<evidence type="ECO:0000313" key="9">
    <source>
        <dbReference type="Proteomes" id="UP000002432"/>
    </source>
</evidence>
<feature type="domain" description="Flagellar hook-associated protein 2 C-terminal" evidence="7">
    <location>
        <begin position="205"/>
        <end position="425"/>
    </location>
</feature>
<dbReference type="PANTHER" id="PTHR30288:SF0">
    <property type="entry name" value="FLAGELLAR HOOK-ASSOCIATED PROTEIN 2"/>
    <property type="match status" value="1"/>
</dbReference>
<dbReference type="GO" id="GO:0007155">
    <property type="term" value="P:cell adhesion"/>
    <property type="evidence" value="ECO:0007669"/>
    <property type="project" value="InterPro"/>
</dbReference>
<dbReference type="KEGG" id="aba:Acid345_2936"/>
<organism evidence="8 9">
    <name type="scientific">Koribacter versatilis (strain Ellin345)</name>
    <dbReference type="NCBI Taxonomy" id="204669"/>
    <lineage>
        <taxon>Bacteria</taxon>
        <taxon>Pseudomonadati</taxon>
        <taxon>Acidobacteriota</taxon>
        <taxon>Terriglobia</taxon>
        <taxon>Terriglobales</taxon>
        <taxon>Candidatus Korobacteraceae</taxon>
        <taxon>Candidatus Korobacter</taxon>
    </lineage>
</organism>
<evidence type="ECO:0000259" key="6">
    <source>
        <dbReference type="Pfam" id="PF02465"/>
    </source>
</evidence>
<keyword evidence="9" id="KW-1185">Reference proteome</keyword>
<dbReference type="GO" id="GO:0009421">
    <property type="term" value="C:bacterial-type flagellum filament cap"/>
    <property type="evidence" value="ECO:0007669"/>
    <property type="project" value="InterPro"/>
</dbReference>
<dbReference type="GO" id="GO:0009424">
    <property type="term" value="C:bacterial-type flagellum hook"/>
    <property type="evidence" value="ECO:0007669"/>
    <property type="project" value="UniProtKB-UniRule"/>
</dbReference>